<accession>A0AAV3U5B9</accession>
<protein>
    <recommendedName>
        <fullName evidence="3">Methyltransferase domain-containing protein</fullName>
    </recommendedName>
</protein>
<evidence type="ECO:0008006" key="3">
    <source>
        <dbReference type="Google" id="ProtNLM"/>
    </source>
</evidence>
<name>A0AAV3U5B9_9ALTE</name>
<proteinExistence type="predicted"/>
<dbReference type="AlphaFoldDB" id="A0AAV3U5B9"/>
<gene>
    <name evidence="1" type="ORF">GCM10025791_33620</name>
</gene>
<organism evidence="1 2">
    <name type="scientific">Halioxenophilus aromaticivorans</name>
    <dbReference type="NCBI Taxonomy" id="1306992"/>
    <lineage>
        <taxon>Bacteria</taxon>
        <taxon>Pseudomonadati</taxon>
        <taxon>Pseudomonadota</taxon>
        <taxon>Gammaproteobacteria</taxon>
        <taxon>Alteromonadales</taxon>
        <taxon>Alteromonadaceae</taxon>
        <taxon>Halioxenophilus</taxon>
    </lineage>
</organism>
<reference evidence="2" key="1">
    <citation type="journal article" date="2019" name="Int. J. Syst. Evol. Microbiol.">
        <title>The Global Catalogue of Microorganisms (GCM) 10K type strain sequencing project: providing services to taxonomists for standard genome sequencing and annotation.</title>
        <authorList>
            <consortium name="The Broad Institute Genomics Platform"/>
            <consortium name="The Broad Institute Genome Sequencing Center for Infectious Disease"/>
            <person name="Wu L."/>
            <person name="Ma J."/>
        </authorList>
    </citation>
    <scope>NUCLEOTIDE SEQUENCE [LARGE SCALE GENOMIC DNA]</scope>
    <source>
        <strain evidence="2">JCM 19134</strain>
    </source>
</reference>
<evidence type="ECO:0000313" key="1">
    <source>
        <dbReference type="EMBL" id="GAA4950564.1"/>
    </source>
</evidence>
<sequence>MTDRVIEGLRANSINKGNISFDLIRNFAGIDLNLWDRLGRGRAILNSEEELDQYLYTYGPMISSQWRIILYELGNLNLPRTDIEISDYACGQGLACLLLHDVLPDSALGNITKVNLIEPSSVALTRAVGITECCFPNASINPIKKHLDCLDRDDLNLSEGPFKIHLFSNILDMEGFNQYLLLEKILKTPGTHLIMVASHDRNHNGGSQRIRETYQTMIDKTYAEWYEVTGNSISYFNCYNRQPAIFFHVELKI</sequence>
<dbReference type="RefSeq" id="WP_345424994.1">
    <property type="nucleotide sequence ID" value="NZ_AP031496.1"/>
</dbReference>
<dbReference type="EMBL" id="BAABLX010000028">
    <property type="protein sequence ID" value="GAA4950564.1"/>
    <property type="molecule type" value="Genomic_DNA"/>
</dbReference>
<dbReference type="Proteomes" id="UP001409585">
    <property type="component" value="Unassembled WGS sequence"/>
</dbReference>
<evidence type="ECO:0000313" key="2">
    <source>
        <dbReference type="Proteomes" id="UP001409585"/>
    </source>
</evidence>
<comment type="caution">
    <text evidence="1">The sequence shown here is derived from an EMBL/GenBank/DDBJ whole genome shotgun (WGS) entry which is preliminary data.</text>
</comment>
<keyword evidence="2" id="KW-1185">Reference proteome</keyword>